<protein>
    <recommendedName>
        <fullName evidence="4">Endoplasmic reticulum oxidoreductin</fullName>
    </recommendedName>
</protein>
<dbReference type="GO" id="GO:0005789">
    <property type="term" value="C:endoplasmic reticulum membrane"/>
    <property type="evidence" value="ECO:0007669"/>
    <property type="project" value="TreeGrafter"/>
</dbReference>
<keyword evidence="1" id="KW-0812">Transmembrane</keyword>
<keyword evidence="3" id="KW-1185">Reference proteome</keyword>
<dbReference type="InterPro" id="IPR007266">
    <property type="entry name" value="Ero1"/>
</dbReference>
<dbReference type="EMBL" id="CAJJDN010000018">
    <property type="protein sequence ID" value="CAD8064102.1"/>
    <property type="molecule type" value="Genomic_DNA"/>
</dbReference>
<proteinExistence type="predicted"/>
<sequence>MKLQEENETKDEISLLREEKERRRIKKQWELKIMGKCIKWLIYVEIVALIISTINYILLEKEFHYEGIVEDSCQDLQTLKNINEQIFPLLDELSYKKYFKIFRVNLENDCPFGIGEYICTSKKCVICTCNSSEIPSNWLSPQSWPINNPKDDFAFWDSERYLQPSEWIWHVEDVENDKGVYVDLKLNPEAFTGYQGQHIWDVIYKENCYQGSIAEMCKEKRALNKLISGLHTSISTQLSEFYVDLKTNKTYPNYSLYFQRVGNHPERIKNLFFLYSVLFRAIILATPGIQSYDINSLSFEDDLRSKQLLNQILALSNSQCSRPFDEQQFFKQITFEQKKDYQRYIHNISRIMDCVECQKCKVFGKMQTYGLGTALKILFSESPSEFSGRLKRNELVALINTFAKVSSSVNSIDLMYERRGNYHFNLIITIIIIGSVLISFMIVMRILYKDLDRKIQKMFLGMPGEDKCEKVGEKKKRD</sequence>
<feature type="transmembrane region" description="Helical" evidence="1">
    <location>
        <begin position="40"/>
        <end position="59"/>
    </location>
</feature>
<dbReference type="PANTHER" id="PTHR12613:SF0">
    <property type="entry name" value="ERO1-LIKE PROTEIN"/>
    <property type="match status" value="1"/>
</dbReference>
<keyword evidence="1" id="KW-0472">Membrane</keyword>
<evidence type="ECO:0000256" key="1">
    <source>
        <dbReference type="SAM" id="Phobius"/>
    </source>
</evidence>
<evidence type="ECO:0000313" key="3">
    <source>
        <dbReference type="Proteomes" id="UP000692954"/>
    </source>
</evidence>
<dbReference type="GO" id="GO:0071949">
    <property type="term" value="F:FAD binding"/>
    <property type="evidence" value="ECO:0007669"/>
    <property type="project" value="InterPro"/>
</dbReference>
<dbReference type="GO" id="GO:0034975">
    <property type="term" value="P:protein folding in endoplasmic reticulum"/>
    <property type="evidence" value="ECO:0007669"/>
    <property type="project" value="InterPro"/>
</dbReference>
<accession>A0A8S1LDL1</accession>
<dbReference type="AlphaFoldDB" id="A0A8S1LDL1"/>
<organism evidence="2 3">
    <name type="scientific">Paramecium sonneborni</name>
    <dbReference type="NCBI Taxonomy" id="65129"/>
    <lineage>
        <taxon>Eukaryota</taxon>
        <taxon>Sar</taxon>
        <taxon>Alveolata</taxon>
        <taxon>Ciliophora</taxon>
        <taxon>Intramacronucleata</taxon>
        <taxon>Oligohymenophorea</taxon>
        <taxon>Peniculida</taxon>
        <taxon>Parameciidae</taxon>
        <taxon>Paramecium</taxon>
    </lineage>
</organism>
<gene>
    <name evidence="2" type="ORF">PSON_ATCC_30995.1.T0180325</name>
</gene>
<name>A0A8S1LDL1_9CILI</name>
<evidence type="ECO:0000313" key="2">
    <source>
        <dbReference type="EMBL" id="CAD8064102.1"/>
    </source>
</evidence>
<keyword evidence="1" id="KW-1133">Transmembrane helix</keyword>
<feature type="transmembrane region" description="Helical" evidence="1">
    <location>
        <begin position="422"/>
        <end position="448"/>
    </location>
</feature>
<dbReference type="GO" id="GO:0016972">
    <property type="term" value="F:thiol oxidase activity"/>
    <property type="evidence" value="ECO:0007669"/>
    <property type="project" value="InterPro"/>
</dbReference>
<dbReference type="OrthoDB" id="269384at2759"/>
<dbReference type="GO" id="GO:0015035">
    <property type="term" value="F:protein-disulfide reductase activity"/>
    <property type="evidence" value="ECO:0007669"/>
    <property type="project" value="InterPro"/>
</dbReference>
<reference evidence="2" key="1">
    <citation type="submission" date="2021-01" db="EMBL/GenBank/DDBJ databases">
        <authorList>
            <consortium name="Genoscope - CEA"/>
            <person name="William W."/>
        </authorList>
    </citation>
    <scope>NUCLEOTIDE SEQUENCE</scope>
</reference>
<comment type="caution">
    <text evidence="2">The sequence shown here is derived from an EMBL/GenBank/DDBJ whole genome shotgun (WGS) entry which is preliminary data.</text>
</comment>
<dbReference type="Pfam" id="PF04137">
    <property type="entry name" value="ERO1"/>
    <property type="match status" value="1"/>
</dbReference>
<dbReference type="Proteomes" id="UP000692954">
    <property type="component" value="Unassembled WGS sequence"/>
</dbReference>
<dbReference type="PANTHER" id="PTHR12613">
    <property type="entry name" value="ERO1-RELATED"/>
    <property type="match status" value="1"/>
</dbReference>
<evidence type="ECO:0008006" key="4">
    <source>
        <dbReference type="Google" id="ProtNLM"/>
    </source>
</evidence>